<dbReference type="RefSeq" id="WP_212008254.1">
    <property type="nucleotide sequence ID" value="NZ_JAAFYZ010000015.1"/>
</dbReference>
<evidence type="ECO:0000313" key="1">
    <source>
        <dbReference type="EMBL" id="MBS2546608.1"/>
    </source>
</evidence>
<keyword evidence="2" id="KW-1185">Reference proteome</keyword>
<evidence type="ECO:0008006" key="3">
    <source>
        <dbReference type="Google" id="ProtNLM"/>
    </source>
</evidence>
<evidence type="ECO:0000313" key="2">
    <source>
        <dbReference type="Proteomes" id="UP000730482"/>
    </source>
</evidence>
<dbReference type="EMBL" id="JAAFYZ010000015">
    <property type="protein sequence ID" value="MBS2546608.1"/>
    <property type="molecule type" value="Genomic_DNA"/>
</dbReference>
<protein>
    <recommendedName>
        <fullName evidence="3">Knr4/Smi1-like domain-containing protein</fullName>
    </recommendedName>
</protein>
<comment type="caution">
    <text evidence="1">The sequence shown here is derived from an EMBL/GenBank/DDBJ whole genome shotgun (WGS) entry which is preliminary data.</text>
</comment>
<reference evidence="1 2" key="1">
    <citation type="submission" date="2020-02" db="EMBL/GenBank/DDBJ databases">
        <title>Acidophilic actinobacteria isolated from forest soil.</title>
        <authorList>
            <person name="Golinska P."/>
        </authorList>
    </citation>
    <scope>NUCLEOTIDE SEQUENCE [LARGE SCALE GENOMIC DNA]</scope>
    <source>
        <strain evidence="1 2">NL8</strain>
    </source>
</reference>
<dbReference type="Proteomes" id="UP000730482">
    <property type="component" value="Unassembled WGS sequence"/>
</dbReference>
<accession>A0ABS5KKN8</accession>
<gene>
    <name evidence="1" type="ORF">KGQ19_06985</name>
</gene>
<sequence length="204" mass="22159">MVSTATGISLLVRVALDRAPAGRTAGERDMIRLSRAGLISEIGASASRDRESRSIADARPFRHGADVAPRQNEAALIEAIGQFWAVSLPIDFVQVAGAYGDASISEYIYLCGSRTLESCAASMGPLLEQSSTVPHLILPTPDGALLWGNILEGDQLFLVPRENGAWTVSAFRRNWHDFIDTDMSFSDWFYLALTGQTGSDWLPD</sequence>
<organism evidence="1 2">
    <name type="scientific">Catenulispora pinistramenti</name>
    <dbReference type="NCBI Taxonomy" id="2705254"/>
    <lineage>
        <taxon>Bacteria</taxon>
        <taxon>Bacillati</taxon>
        <taxon>Actinomycetota</taxon>
        <taxon>Actinomycetes</taxon>
        <taxon>Catenulisporales</taxon>
        <taxon>Catenulisporaceae</taxon>
        <taxon>Catenulispora</taxon>
    </lineage>
</organism>
<name>A0ABS5KKN8_9ACTN</name>
<proteinExistence type="predicted"/>